<gene>
    <name evidence="1" type="ORF">METZ01_LOCUS430299</name>
</gene>
<sequence length="141" mass="15777">AILSAVAGRTPEEKEKVAERLGNIDAGRYEVNIEDSIQRWFSPRFREEHPALVEKRVALLRAVGREPGYLKAYQVFVTSDLADELYKINAPTLIMTGEHDPGSNTRMAGLMHSQIQGSKIEILPDCGTVSWSRRLTSLPKN</sequence>
<dbReference type="InterPro" id="IPR029058">
    <property type="entry name" value="AB_hydrolase_fold"/>
</dbReference>
<name>A0A382Y3M1_9ZZZZ</name>
<dbReference type="SUPFAM" id="SSF53474">
    <property type="entry name" value="alpha/beta-Hydrolases"/>
    <property type="match status" value="1"/>
</dbReference>
<evidence type="ECO:0008006" key="2">
    <source>
        <dbReference type="Google" id="ProtNLM"/>
    </source>
</evidence>
<dbReference type="EMBL" id="UINC01172390">
    <property type="protein sequence ID" value="SVD77445.1"/>
    <property type="molecule type" value="Genomic_DNA"/>
</dbReference>
<proteinExistence type="predicted"/>
<protein>
    <recommendedName>
        <fullName evidence="2">AB hydrolase-1 domain-containing protein</fullName>
    </recommendedName>
</protein>
<reference evidence="1" key="1">
    <citation type="submission" date="2018-05" db="EMBL/GenBank/DDBJ databases">
        <authorList>
            <person name="Lanie J.A."/>
            <person name="Ng W.-L."/>
            <person name="Kazmierczak K.M."/>
            <person name="Andrzejewski T.M."/>
            <person name="Davidsen T.M."/>
            <person name="Wayne K.J."/>
            <person name="Tettelin H."/>
            <person name="Glass J.I."/>
            <person name="Rusch D."/>
            <person name="Podicherti R."/>
            <person name="Tsui H.-C.T."/>
            <person name="Winkler M.E."/>
        </authorList>
    </citation>
    <scope>NUCLEOTIDE SEQUENCE</scope>
</reference>
<organism evidence="1">
    <name type="scientific">marine metagenome</name>
    <dbReference type="NCBI Taxonomy" id="408172"/>
    <lineage>
        <taxon>unclassified sequences</taxon>
        <taxon>metagenomes</taxon>
        <taxon>ecological metagenomes</taxon>
    </lineage>
</organism>
<dbReference type="AlphaFoldDB" id="A0A382Y3M1"/>
<accession>A0A382Y3M1</accession>
<dbReference type="Gene3D" id="3.40.50.1820">
    <property type="entry name" value="alpha/beta hydrolase"/>
    <property type="match status" value="1"/>
</dbReference>
<evidence type="ECO:0000313" key="1">
    <source>
        <dbReference type="EMBL" id="SVD77445.1"/>
    </source>
</evidence>
<feature type="non-terminal residue" evidence="1">
    <location>
        <position position="1"/>
    </location>
</feature>